<feature type="domain" description="Metallo-beta-lactamase" evidence="1">
    <location>
        <begin position="18"/>
        <end position="178"/>
    </location>
</feature>
<keyword evidence="2" id="KW-0378">Hydrolase</keyword>
<dbReference type="InterPro" id="IPR036388">
    <property type="entry name" value="WH-like_DNA-bd_sf"/>
</dbReference>
<dbReference type="SMART" id="SM00849">
    <property type="entry name" value="Lactamase_B"/>
    <property type="match status" value="1"/>
</dbReference>
<evidence type="ECO:0000313" key="2">
    <source>
        <dbReference type="EMBL" id="RQG97983.1"/>
    </source>
</evidence>
<dbReference type="OrthoDB" id="6433at2157"/>
<proteinExistence type="predicted"/>
<dbReference type="AlphaFoldDB" id="A0A3N6M3E1"/>
<name>A0A3N6M3E1_NATCH</name>
<reference evidence="2 3" key="1">
    <citation type="submission" date="2018-10" db="EMBL/GenBank/DDBJ databases">
        <title>Natrarchaeobius chitinivorans gen. nov., sp. nov., and Natrarchaeobius haloalkaliphilus sp. nov., alkaliphilic, chitin-utilizing haloarchaea from hypersaline alkaline lakes.</title>
        <authorList>
            <person name="Sorokin D.Y."/>
            <person name="Elcheninov A.G."/>
            <person name="Kostrikina N.A."/>
            <person name="Bale N.J."/>
            <person name="Sinninghe Damste J.S."/>
            <person name="Khijniak T.V."/>
            <person name="Kublanov I.V."/>
            <person name="Toshchakov S.V."/>
        </authorList>
    </citation>
    <scope>NUCLEOTIDE SEQUENCE [LARGE SCALE GENOMIC DNA]</scope>
    <source>
        <strain evidence="2 3">AArcht4T</strain>
    </source>
</reference>
<dbReference type="InterPro" id="IPR036866">
    <property type="entry name" value="RibonucZ/Hydroxyglut_hydro"/>
</dbReference>
<protein>
    <submittedName>
        <fullName evidence="2">MBL fold metallo-hydrolase</fullName>
    </submittedName>
</protein>
<dbReference type="RefSeq" id="WP_124193970.1">
    <property type="nucleotide sequence ID" value="NZ_REGA01000001.1"/>
</dbReference>
<dbReference type="Pfam" id="PF00753">
    <property type="entry name" value="Lactamase_B"/>
    <property type="match status" value="1"/>
</dbReference>
<organism evidence="2 3">
    <name type="scientific">Natrarchaeobius chitinivorans</name>
    <dbReference type="NCBI Taxonomy" id="1679083"/>
    <lineage>
        <taxon>Archaea</taxon>
        <taxon>Methanobacteriati</taxon>
        <taxon>Methanobacteriota</taxon>
        <taxon>Stenosarchaea group</taxon>
        <taxon>Halobacteria</taxon>
        <taxon>Halobacteriales</taxon>
        <taxon>Natrialbaceae</taxon>
        <taxon>Natrarchaeobius</taxon>
    </lineage>
</organism>
<dbReference type="InterPro" id="IPR001279">
    <property type="entry name" value="Metallo-B-lactamas"/>
</dbReference>
<dbReference type="InterPro" id="IPR050662">
    <property type="entry name" value="Sec-metab_biosynth-thioest"/>
</dbReference>
<accession>A0A3N6M3E1</accession>
<evidence type="ECO:0000313" key="3">
    <source>
        <dbReference type="Proteomes" id="UP000282323"/>
    </source>
</evidence>
<sequence>MDVTRHPVRVPTRAPGGTTNAYLLGDGPAALVDPGARTDELDALVAERGVEHLLVSHTHPDHVGAVEAYAAETGATVWARAGRTDRFREATGRSPDRVLSRGTTLALGGGRVRVLETPGHAPDHVSFEAGREGPILCGDCAVRDGSVVVGSPEGDMRAYVTSVRRLWAIDPPTLYPGHGPAIETPRATLERLLSHRYERERRILEATEEGATTLEEILEAAYEKDLSGVRDLARATTVAHLEKLDVEGRLEWDGRHARTSAGTGSG</sequence>
<dbReference type="PANTHER" id="PTHR23131:SF0">
    <property type="entry name" value="ENDORIBONUCLEASE LACTB2"/>
    <property type="match status" value="1"/>
</dbReference>
<comment type="caution">
    <text evidence="2">The sequence shown here is derived from an EMBL/GenBank/DDBJ whole genome shotgun (WGS) entry which is preliminary data.</text>
</comment>
<dbReference type="EMBL" id="REGA01000001">
    <property type="protein sequence ID" value="RQG97983.1"/>
    <property type="molecule type" value="Genomic_DNA"/>
</dbReference>
<dbReference type="SUPFAM" id="SSF56281">
    <property type="entry name" value="Metallo-hydrolase/oxidoreductase"/>
    <property type="match status" value="1"/>
</dbReference>
<keyword evidence="3" id="KW-1185">Reference proteome</keyword>
<gene>
    <name evidence="2" type="ORF">EA473_01980</name>
</gene>
<evidence type="ECO:0000259" key="1">
    <source>
        <dbReference type="SMART" id="SM00849"/>
    </source>
</evidence>
<dbReference type="Proteomes" id="UP000282323">
    <property type="component" value="Unassembled WGS sequence"/>
</dbReference>
<dbReference type="GO" id="GO:0016787">
    <property type="term" value="F:hydrolase activity"/>
    <property type="evidence" value="ECO:0007669"/>
    <property type="project" value="UniProtKB-KW"/>
</dbReference>
<dbReference type="Gene3D" id="3.60.15.10">
    <property type="entry name" value="Ribonuclease Z/Hydroxyacylglutathione hydrolase-like"/>
    <property type="match status" value="1"/>
</dbReference>
<dbReference type="Gene3D" id="1.10.10.10">
    <property type="entry name" value="Winged helix-like DNA-binding domain superfamily/Winged helix DNA-binding domain"/>
    <property type="match status" value="1"/>
</dbReference>
<dbReference type="PANTHER" id="PTHR23131">
    <property type="entry name" value="ENDORIBONUCLEASE LACTB2"/>
    <property type="match status" value="1"/>
</dbReference>